<sequence length="268" mass="28643">MPDATTVHVSGIAPTTSDKEVRDFFSFCGKITSLSVTPESGEANAPKSATVHFEKETAAKTALLLDNTQLGPSTVHVTAAHSLDDIAGSQSASAGEAKDENHHELEQEDKPRSRIIAEYLAHGYVVSDQAIQKAIALDQKHGFSNRFTSVLSNFDKKYQATERAKGLDESYKITDKATTGWKGLNSYFEKALGTPTGRKLRDFYAQTDKQVRDIHNEARRLADLKSGKISDTDEKPSETTSGGGAVADVAPSAPTGSTVASASDAPKA</sequence>
<dbReference type="PANTHER" id="PTHR32343:SF10">
    <property type="entry name" value="RNA-BINDING REGION RNP-1 DOMAIN-CONTAINING PROTEIN"/>
    <property type="match status" value="1"/>
</dbReference>
<evidence type="ECO:0000256" key="1">
    <source>
        <dbReference type="PROSITE-ProRule" id="PRU00176"/>
    </source>
</evidence>
<dbReference type="PANTHER" id="PTHR32343">
    <property type="entry name" value="SERINE/ARGININE-RICH SPLICING FACTOR"/>
    <property type="match status" value="1"/>
</dbReference>
<dbReference type="EMBL" id="JAVDPF010000002">
    <property type="protein sequence ID" value="KAL1885862.1"/>
    <property type="molecule type" value="Genomic_DNA"/>
</dbReference>
<keyword evidence="5" id="KW-1185">Reference proteome</keyword>
<dbReference type="Gene3D" id="3.30.70.330">
    <property type="match status" value="1"/>
</dbReference>
<keyword evidence="1" id="KW-0694">RNA-binding</keyword>
<reference evidence="4 5" key="1">
    <citation type="journal article" date="2024" name="IMA Fungus">
        <title>IMA Genome - F19 : A genome assembly and annotation guide to empower mycologists, including annotated draft genome sequences of Ceratocystis pirilliformis, Diaporthe australafricana, Fusarium ophioides, Paecilomyces lecythidis, and Sporothrix stenoceras.</title>
        <authorList>
            <person name="Aylward J."/>
            <person name="Wilson A.M."/>
            <person name="Visagie C.M."/>
            <person name="Spraker J."/>
            <person name="Barnes I."/>
            <person name="Buitendag C."/>
            <person name="Ceriani C."/>
            <person name="Del Mar Angel L."/>
            <person name="du Plessis D."/>
            <person name="Fuchs T."/>
            <person name="Gasser K."/>
            <person name="Kramer D."/>
            <person name="Li W."/>
            <person name="Munsamy K."/>
            <person name="Piso A."/>
            <person name="Price J.L."/>
            <person name="Sonnekus B."/>
            <person name="Thomas C."/>
            <person name="van der Nest A."/>
            <person name="van Dijk A."/>
            <person name="van Heerden A."/>
            <person name="van Vuuren N."/>
            <person name="Yilmaz N."/>
            <person name="Duong T.A."/>
            <person name="van der Merwe N.A."/>
            <person name="Wingfield M.J."/>
            <person name="Wingfield B.D."/>
        </authorList>
    </citation>
    <scope>NUCLEOTIDE SEQUENCE [LARGE SCALE GENOMIC DNA]</scope>
    <source>
        <strain evidence="4 5">CMW 18167</strain>
    </source>
</reference>
<feature type="region of interest" description="Disordered" evidence="2">
    <location>
        <begin position="225"/>
        <end position="268"/>
    </location>
</feature>
<feature type="compositionally biased region" description="Basic and acidic residues" evidence="2">
    <location>
        <begin position="96"/>
        <end position="111"/>
    </location>
</feature>
<proteinExistence type="predicted"/>
<feature type="region of interest" description="Disordered" evidence="2">
    <location>
        <begin position="88"/>
        <end position="111"/>
    </location>
</feature>
<evidence type="ECO:0000313" key="4">
    <source>
        <dbReference type="EMBL" id="KAL1885862.1"/>
    </source>
</evidence>
<gene>
    <name evidence="4" type="primary">vip1</name>
    <name evidence="4" type="ORF">Plec18167_001358</name>
</gene>
<dbReference type="PROSITE" id="PS50102">
    <property type="entry name" value="RRM"/>
    <property type="match status" value="1"/>
</dbReference>
<organism evidence="4 5">
    <name type="scientific">Paecilomyces lecythidis</name>
    <dbReference type="NCBI Taxonomy" id="3004212"/>
    <lineage>
        <taxon>Eukaryota</taxon>
        <taxon>Fungi</taxon>
        <taxon>Dikarya</taxon>
        <taxon>Ascomycota</taxon>
        <taxon>Pezizomycotina</taxon>
        <taxon>Eurotiomycetes</taxon>
        <taxon>Eurotiomycetidae</taxon>
        <taxon>Eurotiales</taxon>
        <taxon>Thermoascaceae</taxon>
        <taxon>Paecilomyces</taxon>
    </lineage>
</organism>
<dbReference type="Proteomes" id="UP001583193">
    <property type="component" value="Unassembled WGS sequence"/>
</dbReference>
<comment type="caution">
    <text evidence="4">The sequence shown here is derived from an EMBL/GenBank/DDBJ whole genome shotgun (WGS) entry which is preliminary data.</text>
</comment>
<dbReference type="InterPro" id="IPR012677">
    <property type="entry name" value="Nucleotide-bd_a/b_plait_sf"/>
</dbReference>
<dbReference type="SUPFAM" id="SSF54928">
    <property type="entry name" value="RNA-binding domain, RBD"/>
    <property type="match status" value="1"/>
</dbReference>
<protein>
    <submittedName>
        <fullName evidence="4">Protein vip1</fullName>
    </submittedName>
</protein>
<feature type="compositionally biased region" description="Basic and acidic residues" evidence="2">
    <location>
        <begin position="225"/>
        <end position="237"/>
    </location>
</feature>
<name>A0ABR3YDH4_9EURO</name>
<dbReference type="InterPro" id="IPR000504">
    <property type="entry name" value="RRM_dom"/>
</dbReference>
<evidence type="ECO:0000256" key="2">
    <source>
        <dbReference type="SAM" id="MobiDB-lite"/>
    </source>
</evidence>
<dbReference type="SMART" id="SM00360">
    <property type="entry name" value="RRM"/>
    <property type="match status" value="1"/>
</dbReference>
<dbReference type="Pfam" id="PF00076">
    <property type="entry name" value="RRM_1"/>
    <property type="match status" value="1"/>
</dbReference>
<evidence type="ECO:0000259" key="3">
    <source>
        <dbReference type="PROSITE" id="PS50102"/>
    </source>
</evidence>
<accession>A0ABR3YDH4</accession>
<dbReference type="InterPro" id="IPR035979">
    <property type="entry name" value="RBD_domain_sf"/>
</dbReference>
<feature type="domain" description="RRM" evidence="3">
    <location>
        <begin position="5"/>
        <end position="82"/>
    </location>
</feature>
<evidence type="ECO:0000313" key="5">
    <source>
        <dbReference type="Proteomes" id="UP001583193"/>
    </source>
</evidence>